<feature type="domain" description="DUF1468" evidence="2">
    <location>
        <begin position="11"/>
        <end position="168"/>
    </location>
</feature>
<dbReference type="InterPro" id="IPR009936">
    <property type="entry name" value="DUF1468"/>
</dbReference>
<evidence type="ECO:0000256" key="1">
    <source>
        <dbReference type="SAM" id="Phobius"/>
    </source>
</evidence>
<evidence type="ECO:0000259" key="2">
    <source>
        <dbReference type="Pfam" id="PF07331"/>
    </source>
</evidence>
<keyword evidence="1" id="KW-0812">Transmembrane</keyword>
<dbReference type="PROSITE" id="PS51257">
    <property type="entry name" value="PROKAR_LIPOPROTEIN"/>
    <property type="match status" value="1"/>
</dbReference>
<dbReference type="EMBL" id="JAMZFT010000002">
    <property type="protein sequence ID" value="MCP1336964.1"/>
    <property type="molecule type" value="Genomic_DNA"/>
</dbReference>
<dbReference type="Pfam" id="PF07331">
    <property type="entry name" value="TctB"/>
    <property type="match status" value="1"/>
</dbReference>
<dbReference type="AlphaFoldDB" id="A0A9J6PA86"/>
<comment type="caution">
    <text evidence="3">The sequence shown here is derived from an EMBL/GenBank/DDBJ whole genome shotgun (WGS) entry which is preliminary data.</text>
</comment>
<gene>
    <name evidence="3" type="ORF">NJQ99_11130</name>
</gene>
<feature type="transmembrane region" description="Helical" evidence="1">
    <location>
        <begin position="141"/>
        <end position="159"/>
    </location>
</feature>
<feature type="transmembrane region" description="Helical" evidence="1">
    <location>
        <begin position="102"/>
        <end position="135"/>
    </location>
</feature>
<proteinExistence type="predicted"/>
<dbReference type="RefSeq" id="WP_269332904.1">
    <property type="nucleotide sequence ID" value="NZ_JAMZFT010000002.1"/>
</dbReference>
<dbReference type="Proteomes" id="UP001055804">
    <property type="component" value="Unassembled WGS sequence"/>
</dbReference>
<reference evidence="3" key="1">
    <citation type="submission" date="2022-06" db="EMBL/GenBank/DDBJ databases">
        <title>Isolation and Genomics of Futiania mangrovii gen. nov., sp. nov., a Rare and Metabolically-versatile member in the Class Alphaproteobacteria.</title>
        <authorList>
            <person name="Liu L."/>
            <person name="Huang W.-C."/>
            <person name="Pan J."/>
            <person name="Li J."/>
            <person name="Huang Y."/>
            <person name="Du H."/>
            <person name="Liu Y."/>
            <person name="Li M."/>
        </authorList>
    </citation>
    <scope>NUCLEOTIDE SEQUENCE</scope>
    <source>
        <strain evidence="3">FT118</strain>
    </source>
</reference>
<protein>
    <submittedName>
        <fullName evidence="3">Tripartite tricarboxylate transporter TctB family protein</fullName>
    </submittedName>
</protein>
<keyword evidence="4" id="KW-1185">Reference proteome</keyword>
<keyword evidence="1" id="KW-0472">Membrane</keyword>
<sequence length="179" mass="18778">MKALNGEAMLAMAVLAACALFSFVIVPAGVDTSYVDPRDLGPRFILDIASAGMALAAGAALVRIGLGKAASGEAAPSQAEAPVPEPRAEAHADERRGRRRVLVVLAALGIYSFVLIDLIGFYVASVVTLGAVTWLLGERRVALVALYALVLTASIYVLFEMVLQSRLPKGWILQSLGVS</sequence>
<organism evidence="3 4">
    <name type="scientific">Futiania mangrovi</name>
    <dbReference type="NCBI Taxonomy" id="2959716"/>
    <lineage>
        <taxon>Bacteria</taxon>
        <taxon>Pseudomonadati</taxon>
        <taxon>Pseudomonadota</taxon>
        <taxon>Alphaproteobacteria</taxon>
        <taxon>Futianiales</taxon>
        <taxon>Futianiaceae</taxon>
        <taxon>Futiania</taxon>
    </lineage>
</organism>
<name>A0A9J6PA86_9PROT</name>
<feature type="transmembrane region" description="Helical" evidence="1">
    <location>
        <begin position="44"/>
        <end position="62"/>
    </location>
</feature>
<keyword evidence="1" id="KW-1133">Transmembrane helix</keyword>
<evidence type="ECO:0000313" key="3">
    <source>
        <dbReference type="EMBL" id="MCP1336964.1"/>
    </source>
</evidence>
<accession>A0A9J6PA86</accession>
<evidence type="ECO:0000313" key="4">
    <source>
        <dbReference type="Proteomes" id="UP001055804"/>
    </source>
</evidence>